<reference evidence="1" key="1">
    <citation type="submission" date="2020-02" db="EMBL/GenBank/DDBJ databases">
        <authorList>
            <person name="Meier V. D."/>
        </authorList>
    </citation>
    <scope>NUCLEOTIDE SEQUENCE</scope>
    <source>
        <strain evidence="1">AVDCRST_MAG59</strain>
    </source>
</reference>
<accession>A0A6J4UYM9</accession>
<dbReference type="EMBL" id="CADCWF010000192">
    <property type="protein sequence ID" value="CAA9564433.1"/>
    <property type="molecule type" value="Genomic_DNA"/>
</dbReference>
<protein>
    <recommendedName>
        <fullName evidence="2">Zinc-binding dehydrogenase</fullName>
    </recommendedName>
</protein>
<organism evidence="1">
    <name type="scientific">uncultured Thermomicrobiales bacterium</name>
    <dbReference type="NCBI Taxonomy" id="1645740"/>
    <lineage>
        <taxon>Bacteria</taxon>
        <taxon>Pseudomonadati</taxon>
        <taxon>Thermomicrobiota</taxon>
        <taxon>Thermomicrobia</taxon>
        <taxon>Thermomicrobiales</taxon>
        <taxon>environmental samples</taxon>
    </lineage>
</organism>
<gene>
    <name evidence="1" type="ORF">AVDCRST_MAG59-2875</name>
</gene>
<name>A0A6J4UYM9_9BACT</name>
<sequence>MLGGMVDLETVVPLAEVRRAHELSERGRTRGKIVLRVGA</sequence>
<evidence type="ECO:0000313" key="1">
    <source>
        <dbReference type="EMBL" id="CAA9564433.1"/>
    </source>
</evidence>
<proteinExistence type="predicted"/>
<evidence type="ECO:0008006" key="2">
    <source>
        <dbReference type="Google" id="ProtNLM"/>
    </source>
</evidence>
<dbReference type="Pfam" id="PF13602">
    <property type="entry name" value="ADH_zinc_N_2"/>
    <property type="match status" value="1"/>
</dbReference>
<dbReference type="AlphaFoldDB" id="A0A6J4UYM9"/>